<comment type="caution">
    <text evidence="1">The sequence shown here is derived from an EMBL/GenBank/DDBJ whole genome shotgun (WGS) entry which is preliminary data.</text>
</comment>
<name>A0A438ILV3_VITVI</name>
<sequence>MKLLLLLQPNDHDHGGEEVAERMLAVSKDHIQVYHLNTLSCSEAVIALFSKPNCSGNPRFGC</sequence>
<evidence type="ECO:0000313" key="2">
    <source>
        <dbReference type="Proteomes" id="UP000288805"/>
    </source>
</evidence>
<accession>A0A438ILV3</accession>
<dbReference type="EMBL" id="QGNW01000098">
    <property type="protein sequence ID" value="RVW97702.1"/>
    <property type="molecule type" value="Genomic_DNA"/>
</dbReference>
<proteinExistence type="predicted"/>
<dbReference type="AlphaFoldDB" id="A0A438ILV3"/>
<gene>
    <name evidence="1" type="ORF">CK203_028056</name>
</gene>
<reference evidence="1 2" key="1">
    <citation type="journal article" date="2018" name="PLoS Genet.">
        <title>Population sequencing reveals clonal diversity and ancestral inbreeding in the grapevine cultivar Chardonnay.</title>
        <authorList>
            <person name="Roach M.J."/>
            <person name="Johnson D.L."/>
            <person name="Bohlmann J."/>
            <person name="van Vuuren H.J."/>
            <person name="Jones S.J."/>
            <person name="Pretorius I.S."/>
            <person name="Schmidt S.A."/>
            <person name="Borneman A.R."/>
        </authorList>
    </citation>
    <scope>NUCLEOTIDE SEQUENCE [LARGE SCALE GENOMIC DNA]</scope>
    <source>
        <strain evidence="2">cv. Chardonnay</strain>
        <tissue evidence="1">Leaf</tissue>
    </source>
</reference>
<evidence type="ECO:0000313" key="1">
    <source>
        <dbReference type="EMBL" id="RVW97702.1"/>
    </source>
</evidence>
<protein>
    <submittedName>
        <fullName evidence="1">Uncharacterized protein</fullName>
    </submittedName>
</protein>
<dbReference type="Proteomes" id="UP000288805">
    <property type="component" value="Unassembled WGS sequence"/>
</dbReference>
<organism evidence="1 2">
    <name type="scientific">Vitis vinifera</name>
    <name type="common">Grape</name>
    <dbReference type="NCBI Taxonomy" id="29760"/>
    <lineage>
        <taxon>Eukaryota</taxon>
        <taxon>Viridiplantae</taxon>
        <taxon>Streptophyta</taxon>
        <taxon>Embryophyta</taxon>
        <taxon>Tracheophyta</taxon>
        <taxon>Spermatophyta</taxon>
        <taxon>Magnoliopsida</taxon>
        <taxon>eudicotyledons</taxon>
        <taxon>Gunneridae</taxon>
        <taxon>Pentapetalae</taxon>
        <taxon>rosids</taxon>
        <taxon>Vitales</taxon>
        <taxon>Vitaceae</taxon>
        <taxon>Viteae</taxon>
        <taxon>Vitis</taxon>
    </lineage>
</organism>